<dbReference type="Gene3D" id="3.40.50.300">
    <property type="entry name" value="P-loop containing nucleotide triphosphate hydrolases"/>
    <property type="match status" value="1"/>
</dbReference>
<evidence type="ECO:0000256" key="6">
    <source>
        <dbReference type="ARBA" id="ARBA00023163"/>
    </source>
</evidence>
<reference evidence="8 9" key="1">
    <citation type="submission" date="2019-02" db="EMBL/GenBank/DDBJ databases">
        <title>Deep-cultivation of Planctomycetes and their phenomic and genomic characterization uncovers novel biology.</title>
        <authorList>
            <person name="Wiegand S."/>
            <person name="Jogler M."/>
            <person name="Boedeker C."/>
            <person name="Pinto D."/>
            <person name="Vollmers J."/>
            <person name="Rivas-Marin E."/>
            <person name="Kohn T."/>
            <person name="Peeters S.H."/>
            <person name="Heuer A."/>
            <person name="Rast P."/>
            <person name="Oberbeckmann S."/>
            <person name="Bunk B."/>
            <person name="Jeske O."/>
            <person name="Meyerdierks A."/>
            <person name="Storesund J.E."/>
            <person name="Kallscheuer N."/>
            <person name="Luecker S."/>
            <person name="Lage O.M."/>
            <person name="Pohl T."/>
            <person name="Merkel B.J."/>
            <person name="Hornburger P."/>
            <person name="Mueller R.-W."/>
            <person name="Bruemmer F."/>
            <person name="Labrenz M."/>
            <person name="Spormann A.M."/>
            <person name="Op den Camp H."/>
            <person name="Overmann J."/>
            <person name="Amann R."/>
            <person name="Jetten M.S.M."/>
            <person name="Mascher T."/>
            <person name="Medema M.H."/>
            <person name="Devos D.P."/>
            <person name="Kaster A.-K."/>
            <person name="Ovreas L."/>
            <person name="Rohde M."/>
            <person name="Galperin M.Y."/>
            <person name="Jogler C."/>
        </authorList>
    </citation>
    <scope>NUCLEOTIDE SEQUENCE [LARGE SCALE GENOMIC DNA]</scope>
    <source>
        <strain evidence="8 9">Spa11</strain>
    </source>
</reference>
<proteinExistence type="predicted"/>
<keyword evidence="2" id="KW-0067">ATP-binding</keyword>
<dbReference type="SUPFAM" id="SSF52540">
    <property type="entry name" value="P-loop containing nucleoside triphosphate hydrolases"/>
    <property type="match status" value="1"/>
</dbReference>
<dbReference type="GO" id="GO:0043565">
    <property type="term" value="F:sequence-specific DNA binding"/>
    <property type="evidence" value="ECO:0007669"/>
    <property type="project" value="InterPro"/>
</dbReference>
<keyword evidence="5" id="KW-0010">Activator</keyword>
<gene>
    <name evidence="8" type="primary">zraR_10</name>
    <name evidence="8" type="ORF">Spa11_46470</name>
</gene>
<keyword evidence="9" id="KW-1185">Reference proteome</keyword>
<dbReference type="InterPro" id="IPR025662">
    <property type="entry name" value="Sigma_54_int_dom_ATP-bd_1"/>
</dbReference>
<evidence type="ECO:0000256" key="4">
    <source>
        <dbReference type="ARBA" id="ARBA00023125"/>
    </source>
</evidence>
<dbReference type="InterPro" id="IPR002078">
    <property type="entry name" value="Sigma_54_int"/>
</dbReference>
<dbReference type="CDD" id="cd00009">
    <property type="entry name" value="AAA"/>
    <property type="match status" value="1"/>
</dbReference>
<dbReference type="GO" id="GO:0006355">
    <property type="term" value="P:regulation of DNA-templated transcription"/>
    <property type="evidence" value="ECO:0007669"/>
    <property type="project" value="InterPro"/>
</dbReference>
<keyword evidence="6" id="KW-0804">Transcription</keyword>
<evidence type="ECO:0000313" key="8">
    <source>
        <dbReference type="EMBL" id="QDV76417.1"/>
    </source>
</evidence>
<dbReference type="AlphaFoldDB" id="A0A518KF48"/>
<dbReference type="PROSITE" id="PS00675">
    <property type="entry name" value="SIGMA54_INTERACT_1"/>
    <property type="match status" value="1"/>
</dbReference>
<dbReference type="KEGG" id="bmei:Spa11_46470"/>
<dbReference type="FunFam" id="3.40.50.300:FF:000006">
    <property type="entry name" value="DNA-binding transcriptional regulator NtrC"/>
    <property type="match status" value="1"/>
</dbReference>
<dbReference type="Gene3D" id="1.10.10.60">
    <property type="entry name" value="Homeodomain-like"/>
    <property type="match status" value="1"/>
</dbReference>
<dbReference type="EMBL" id="CP036349">
    <property type="protein sequence ID" value="QDV76417.1"/>
    <property type="molecule type" value="Genomic_DNA"/>
</dbReference>
<dbReference type="Proteomes" id="UP000316426">
    <property type="component" value="Chromosome"/>
</dbReference>
<evidence type="ECO:0000256" key="5">
    <source>
        <dbReference type="ARBA" id="ARBA00023159"/>
    </source>
</evidence>
<dbReference type="PRINTS" id="PR01590">
    <property type="entry name" value="HTHFIS"/>
</dbReference>
<protein>
    <submittedName>
        <fullName evidence="8">Transcriptional regulatory protein ZraR</fullName>
    </submittedName>
</protein>
<dbReference type="PROSITE" id="PS50045">
    <property type="entry name" value="SIGMA54_INTERACT_4"/>
    <property type="match status" value="1"/>
</dbReference>
<dbReference type="InterPro" id="IPR025944">
    <property type="entry name" value="Sigma_54_int_dom_CS"/>
</dbReference>
<sequence>MNRGAKAPRLITVNPTQTSFPWRALALLASWRFQKKPPVLSPPHNGAAATLPGIIGSSQAMQEVYRNTRQAASSRASVLLLGETGTGKELIAHALHKLGERRNRPFIRVNCGALSENLLESELFGHVRGSFTGAIDNRTGRFEAAHSGTIFLDEINSTTPLLQVKLLRVLQEREFERVGDTQTIRVDTRVVAASNRDLAEEAAEGKFREDLYYRLNVVPIWLPPLRQRREDIPALVTHFLNAYNEENDRYVVHIEPRAMEALQDYAWPGNVRELQNYIERAVVMALGDELTFELLPPVVRGESNAPRGAFRRMDFESLAVQLVEEGLSKADDAATDLHARIVDRVEREVISQVLGACDGVQIKAAQRLGINRNTLHKKIKDYGLDGGEGDSSSKAS</sequence>
<feature type="domain" description="Sigma-54 factor interaction" evidence="7">
    <location>
        <begin position="54"/>
        <end position="283"/>
    </location>
</feature>
<dbReference type="Pfam" id="PF00158">
    <property type="entry name" value="Sigma54_activat"/>
    <property type="match status" value="1"/>
</dbReference>
<dbReference type="PANTHER" id="PTHR32071:SF122">
    <property type="entry name" value="SIGMA FACTOR"/>
    <property type="match status" value="1"/>
</dbReference>
<dbReference type="Gene3D" id="1.10.8.60">
    <property type="match status" value="1"/>
</dbReference>
<keyword evidence="3" id="KW-0805">Transcription regulation</keyword>
<evidence type="ECO:0000313" key="9">
    <source>
        <dbReference type="Proteomes" id="UP000316426"/>
    </source>
</evidence>
<dbReference type="PROSITE" id="PS00688">
    <property type="entry name" value="SIGMA54_INTERACT_3"/>
    <property type="match status" value="1"/>
</dbReference>
<dbReference type="InterPro" id="IPR003593">
    <property type="entry name" value="AAA+_ATPase"/>
</dbReference>
<dbReference type="InterPro" id="IPR027417">
    <property type="entry name" value="P-loop_NTPase"/>
</dbReference>
<dbReference type="FunFam" id="1.10.8.60:FF:000014">
    <property type="entry name" value="DNA-binding transcriptional regulator NtrC"/>
    <property type="match status" value="1"/>
</dbReference>
<evidence type="ECO:0000256" key="3">
    <source>
        <dbReference type="ARBA" id="ARBA00023015"/>
    </source>
</evidence>
<dbReference type="PANTHER" id="PTHR32071">
    <property type="entry name" value="TRANSCRIPTIONAL REGULATORY PROTEIN"/>
    <property type="match status" value="1"/>
</dbReference>
<dbReference type="SMART" id="SM00382">
    <property type="entry name" value="AAA"/>
    <property type="match status" value="1"/>
</dbReference>
<accession>A0A518KF48</accession>
<dbReference type="Pfam" id="PF02954">
    <property type="entry name" value="HTH_8"/>
    <property type="match status" value="1"/>
</dbReference>
<name>A0A518KF48_9BACT</name>
<evidence type="ECO:0000259" key="7">
    <source>
        <dbReference type="PROSITE" id="PS50045"/>
    </source>
</evidence>
<evidence type="ECO:0000256" key="1">
    <source>
        <dbReference type="ARBA" id="ARBA00022741"/>
    </source>
</evidence>
<keyword evidence="1" id="KW-0547">Nucleotide-binding</keyword>
<dbReference type="InterPro" id="IPR002197">
    <property type="entry name" value="HTH_Fis"/>
</dbReference>
<dbReference type="InterPro" id="IPR058031">
    <property type="entry name" value="AAA_lid_NorR"/>
</dbReference>
<organism evidence="8 9">
    <name type="scientific">Botrimarina mediterranea</name>
    <dbReference type="NCBI Taxonomy" id="2528022"/>
    <lineage>
        <taxon>Bacteria</taxon>
        <taxon>Pseudomonadati</taxon>
        <taxon>Planctomycetota</taxon>
        <taxon>Planctomycetia</taxon>
        <taxon>Pirellulales</taxon>
        <taxon>Lacipirellulaceae</taxon>
        <taxon>Botrimarina</taxon>
    </lineage>
</organism>
<dbReference type="SUPFAM" id="SSF46689">
    <property type="entry name" value="Homeodomain-like"/>
    <property type="match status" value="1"/>
</dbReference>
<evidence type="ECO:0000256" key="2">
    <source>
        <dbReference type="ARBA" id="ARBA00022840"/>
    </source>
</evidence>
<dbReference type="InterPro" id="IPR009057">
    <property type="entry name" value="Homeodomain-like_sf"/>
</dbReference>
<dbReference type="Pfam" id="PF25601">
    <property type="entry name" value="AAA_lid_14"/>
    <property type="match status" value="1"/>
</dbReference>
<dbReference type="GO" id="GO:0005524">
    <property type="term" value="F:ATP binding"/>
    <property type="evidence" value="ECO:0007669"/>
    <property type="project" value="UniProtKB-KW"/>
</dbReference>
<keyword evidence="4" id="KW-0238">DNA-binding</keyword>